<evidence type="ECO:0000313" key="16">
    <source>
        <dbReference type="EMBL" id="RGW66661.1"/>
    </source>
</evidence>
<evidence type="ECO:0000256" key="4">
    <source>
        <dbReference type="ARBA" id="ARBA00022806"/>
    </source>
</evidence>
<evidence type="ECO:0000256" key="8">
    <source>
        <dbReference type="ARBA" id="ARBA00034617"/>
    </source>
</evidence>
<dbReference type="InterPro" id="IPR014016">
    <property type="entry name" value="UvrD-like_ATP-bd"/>
</dbReference>
<evidence type="ECO:0000256" key="11">
    <source>
        <dbReference type="ARBA" id="ARBA00048988"/>
    </source>
</evidence>
<dbReference type="Gene3D" id="1.10.10.160">
    <property type="match status" value="1"/>
</dbReference>
<dbReference type="GO" id="GO:0000725">
    <property type="term" value="P:recombinational repair"/>
    <property type="evidence" value="ECO:0007669"/>
    <property type="project" value="TreeGrafter"/>
</dbReference>
<dbReference type="GO" id="GO:0033202">
    <property type="term" value="C:DNA helicase complex"/>
    <property type="evidence" value="ECO:0007669"/>
    <property type="project" value="TreeGrafter"/>
</dbReference>
<dbReference type="RefSeq" id="WP_118140707.1">
    <property type="nucleotide sequence ID" value="NZ_QSAQ01000030.1"/>
</dbReference>
<dbReference type="PANTHER" id="PTHR11070">
    <property type="entry name" value="UVRD / RECB / PCRA DNA HELICASE FAMILY MEMBER"/>
    <property type="match status" value="1"/>
</dbReference>
<dbReference type="Pfam" id="PF13361">
    <property type="entry name" value="UvrD_C"/>
    <property type="match status" value="1"/>
</dbReference>
<evidence type="ECO:0000256" key="3">
    <source>
        <dbReference type="ARBA" id="ARBA00022801"/>
    </source>
</evidence>
<dbReference type="InterPro" id="IPR027417">
    <property type="entry name" value="P-loop_NTPase"/>
</dbReference>
<evidence type="ECO:0000259" key="15">
    <source>
        <dbReference type="PROSITE" id="PS51217"/>
    </source>
</evidence>
<evidence type="ECO:0000256" key="5">
    <source>
        <dbReference type="ARBA" id="ARBA00022840"/>
    </source>
</evidence>
<feature type="region of interest" description="Disordered" evidence="13">
    <location>
        <begin position="665"/>
        <end position="763"/>
    </location>
</feature>
<feature type="compositionally biased region" description="Low complexity" evidence="13">
    <location>
        <begin position="787"/>
        <end position="810"/>
    </location>
</feature>
<comment type="caution">
    <text evidence="17">The sequence shown here is derived from an EMBL/GenBank/DDBJ whole genome shotgun (WGS) entry which is preliminary data.</text>
</comment>
<comment type="catalytic activity">
    <reaction evidence="8">
        <text>Couples ATP hydrolysis with the unwinding of duplex DNA by translocating in the 3'-5' direction.</text>
        <dbReference type="EC" id="5.6.2.4"/>
    </reaction>
</comment>
<dbReference type="AlphaFoldDB" id="A0AA93BLH5"/>
<dbReference type="GO" id="GO:0005829">
    <property type="term" value="C:cytosol"/>
    <property type="evidence" value="ECO:0007669"/>
    <property type="project" value="TreeGrafter"/>
</dbReference>
<dbReference type="EC" id="5.6.2.4" evidence="9"/>
<evidence type="ECO:0000256" key="6">
    <source>
        <dbReference type="ARBA" id="ARBA00023125"/>
    </source>
</evidence>
<dbReference type="Pfam" id="PF21196">
    <property type="entry name" value="PcrA_UvrD_tudor"/>
    <property type="match status" value="1"/>
</dbReference>
<dbReference type="PANTHER" id="PTHR11070:SF2">
    <property type="entry name" value="ATP-DEPENDENT DNA HELICASE SRS2"/>
    <property type="match status" value="1"/>
</dbReference>
<feature type="domain" description="UvrD-like helicase C-terminal" evidence="15">
    <location>
        <begin position="299"/>
        <end position="582"/>
    </location>
</feature>
<keyword evidence="6" id="KW-0238">DNA-binding</keyword>
<dbReference type="InterPro" id="IPR013986">
    <property type="entry name" value="DExx_box_DNA_helicase_dom_sf"/>
</dbReference>
<organism evidence="17 18">
    <name type="scientific">Segatella copri</name>
    <dbReference type="NCBI Taxonomy" id="165179"/>
    <lineage>
        <taxon>Bacteria</taxon>
        <taxon>Pseudomonadati</taxon>
        <taxon>Bacteroidota</taxon>
        <taxon>Bacteroidia</taxon>
        <taxon>Bacteroidales</taxon>
        <taxon>Prevotellaceae</taxon>
        <taxon>Segatella</taxon>
    </lineage>
</organism>
<evidence type="ECO:0000259" key="14">
    <source>
        <dbReference type="PROSITE" id="PS51198"/>
    </source>
</evidence>
<evidence type="ECO:0000256" key="9">
    <source>
        <dbReference type="ARBA" id="ARBA00034808"/>
    </source>
</evidence>
<keyword evidence="7" id="KW-0413">Isomerase</keyword>
<evidence type="ECO:0000256" key="1">
    <source>
        <dbReference type="ARBA" id="ARBA00009922"/>
    </source>
</evidence>
<gene>
    <name evidence="17" type="ORF">DW916_01325</name>
    <name evidence="16" type="ORF">DWV60_11245</name>
</gene>
<feature type="binding site" evidence="12">
    <location>
        <begin position="26"/>
        <end position="33"/>
    </location>
    <ligand>
        <name>ATP</name>
        <dbReference type="ChEBI" id="CHEBI:30616"/>
    </ligand>
</feature>
<dbReference type="CDD" id="cd17932">
    <property type="entry name" value="DEXQc_UvrD"/>
    <property type="match status" value="1"/>
</dbReference>
<comment type="similarity">
    <text evidence="1">Belongs to the helicase family. UvrD subfamily.</text>
</comment>
<comment type="catalytic activity">
    <reaction evidence="11">
        <text>ATP + H2O = ADP + phosphate + H(+)</text>
        <dbReference type="Rhea" id="RHEA:13065"/>
        <dbReference type="ChEBI" id="CHEBI:15377"/>
        <dbReference type="ChEBI" id="CHEBI:15378"/>
        <dbReference type="ChEBI" id="CHEBI:30616"/>
        <dbReference type="ChEBI" id="CHEBI:43474"/>
        <dbReference type="ChEBI" id="CHEBI:456216"/>
        <dbReference type="EC" id="5.6.2.4"/>
    </reaction>
</comment>
<reference evidence="18 19" key="1">
    <citation type="submission" date="2018-08" db="EMBL/GenBank/DDBJ databases">
        <title>A genome reference for cultivated species of the human gut microbiota.</title>
        <authorList>
            <person name="Zou Y."/>
            <person name="Xue W."/>
            <person name="Luo G."/>
        </authorList>
    </citation>
    <scope>NUCLEOTIDE SEQUENCE [LARGE SCALE GENOMIC DNA]</scope>
    <source>
        <strain evidence="16 19">AF11-14</strain>
        <strain evidence="17 18">AM42-23AC</strain>
    </source>
</reference>
<dbReference type="EMBL" id="QSFW01000002">
    <property type="protein sequence ID" value="RHA89182.1"/>
    <property type="molecule type" value="Genomic_DNA"/>
</dbReference>
<evidence type="ECO:0000256" key="2">
    <source>
        <dbReference type="ARBA" id="ARBA00022741"/>
    </source>
</evidence>
<evidence type="ECO:0000256" key="10">
    <source>
        <dbReference type="ARBA" id="ARBA00034923"/>
    </source>
</evidence>
<feature type="compositionally biased region" description="Low complexity" evidence="13">
    <location>
        <begin position="747"/>
        <end position="763"/>
    </location>
</feature>
<accession>A0AA93BLH5</accession>
<evidence type="ECO:0000256" key="12">
    <source>
        <dbReference type="PROSITE-ProRule" id="PRU00560"/>
    </source>
</evidence>
<feature type="region of interest" description="Disordered" evidence="13">
    <location>
        <begin position="779"/>
        <end position="813"/>
    </location>
</feature>
<dbReference type="GO" id="GO:0005524">
    <property type="term" value="F:ATP binding"/>
    <property type="evidence" value="ECO:0007669"/>
    <property type="project" value="UniProtKB-UniRule"/>
</dbReference>
<dbReference type="InterPro" id="IPR014017">
    <property type="entry name" value="DNA_helicase_UvrD-like_C"/>
</dbReference>
<dbReference type="Pfam" id="PF00580">
    <property type="entry name" value="UvrD-helicase"/>
    <property type="match status" value="1"/>
</dbReference>
<evidence type="ECO:0000256" key="7">
    <source>
        <dbReference type="ARBA" id="ARBA00023235"/>
    </source>
</evidence>
<dbReference type="SUPFAM" id="SSF52540">
    <property type="entry name" value="P-loop containing nucleoside triphosphate hydrolases"/>
    <property type="match status" value="1"/>
</dbReference>
<protein>
    <recommendedName>
        <fullName evidence="9">DNA 3'-5' helicase</fullName>
        <ecNumber evidence="9">5.6.2.4</ecNumber>
    </recommendedName>
    <alternativeName>
        <fullName evidence="10">DNA 3'-5' helicase II</fullName>
    </alternativeName>
</protein>
<dbReference type="Proteomes" id="UP000286077">
    <property type="component" value="Unassembled WGS sequence"/>
</dbReference>
<evidence type="ECO:0000313" key="18">
    <source>
        <dbReference type="Proteomes" id="UP000284990"/>
    </source>
</evidence>
<dbReference type="EMBL" id="QSAQ01000030">
    <property type="protein sequence ID" value="RGW66661.1"/>
    <property type="molecule type" value="Genomic_DNA"/>
</dbReference>
<dbReference type="InterPro" id="IPR000212">
    <property type="entry name" value="DNA_helicase_UvrD/REP"/>
</dbReference>
<keyword evidence="2 12" id="KW-0547">Nucleotide-binding</keyword>
<proteinExistence type="inferred from homology"/>
<keyword evidence="4 12" id="KW-0347">Helicase</keyword>
<dbReference type="GO" id="GO:0016787">
    <property type="term" value="F:hydrolase activity"/>
    <property type="evidence" value="ECO:0007669"/>
    <property type="project" value="UniProtKB-UniRule"/>
</dbReference>
<dbReference type="GO" id="GO:0003677">
    <property type="term" value="F:DNA binding"/>
    <property type="evidence" value="ECO:0007669"/>
    <property type="project" value="UniProtKB-KW"/>
</dbReference>
<dbReference type="Proteomes" id="UP000284990">
    <property type="component" value="Unassembled WGS sequence"/>
</dbReference>
<evidence type="ECO:0000313" key="19">
    <source>
        <dbReference type="Proteomes" id="UP000286077"/>
    </source>
</evidence>
<keyword evidence="5 12" id="KW-0067">ATP-binding</keyword>
<dbReference type="PROSITE" id="PS51198">
    <property type="entry name" value="UVRD_HELICASE_ATP_BIND"/>
    <property type="match status" value="1"/>
</dbReference>
<evidence type="ECO:0000256" key="13">
    <source>
        <dbReference type="SAM" id="MobiDB-lite"/>
    </source>
</evidence>
<dbReference type="GO" id="GO:0043138">
    <property type="term" value="F:3'-5' DNA helicase activity"/>
    <property type="evidence" value="ECO:0007669"/>
    <property type="project" value="UniProtKB-EC"/>
</dbReference>
<evidence type="ECO:0000313" key="17">
    <source>
        <dbReference type="EMBL" id="RHA89182.1"/>
    </source>
</evidence>
<feature type="domain" description="UvrD-like helicase ATP-binding" evidence="14">
    <location>
        <begin position="5"/>
        <end position="298"/>
    </location>
</feature>
<keyword evidence="3 12" id="KW-0378">Hydrolase</keyword>
<dbReference type="PROSITE" id="PS51217">
    <property type="entry name" value="UVRD_HELICASE_CTER"/>
    <property type="match status" value="1"/>
</dbReference>
<feature type="compositionally biased region" description="Polar residues" evidence="13">
    <location>
        <begin position="716"/>
        <end position="727"/>
    </location>
</feature>
<name>A0AA93BLH5_9BACT</name>
<dbReference type="Gene3D" id="3.40.50.300">
    <property type="entry name" value="P-loop containing nucleotide triphosphate hydrolases"/>
    <property type="match status" value="2"/>
</dbReference>
<dbReference type="Gene3D" id="1.10.486.10">
    <property type="entry name" value="PCRA, domain 4"/>
    <property type="match status" value="1"/>
</dbReference>
<sequence>MDLLKDLNEAQRAAVEYIDGPSLVIAGAGSGKTRVLTYKIAYLLRQGKDLYSLLVLTFTNKAAREMVERIRKMFGETFYIRQKYMGTFHSVFARILRVESDKIGFTSDFTIYDEADSRSLLKSIVKEMGLSEKTYKPAVVHARISMAKNQLIGVDSYESDSDIFSQNKRAGMPEIAKIYREYVQRCKLANAMDFDDLLVYTYRLFVERNDVLKKYGKIFKYIMVDEYQDTNYVQKKILTLLYNVMEEKAICAVGDDSQSIYSFRGANIDNILSFTRDFPAENGNYARLFKLEQNYRSTQTIVEAANSLIKHNRNQIPKDVFSENAKGEKIQYKPAYSDKEEAAIVAKDVKRIRREDGCQYSDFAILYRTNAQSRSFEEEFRKQGIPYRIYGGLSFYQRKEIKDIIAYFRLVANPDDEEAIKRIINYPARGIGATTVLKIADCAHQNQVSFWEVIGAPERYGLAVNKGTMNKLETFRLLISSFIERAQTTDVYELGDAIIKESGISQDIMSGKDADDLARQENLEEFLSGMSAFVEERREEGRFDELFLQDYLQDVALLTDADSDGDKDEPRVSLMTVHAAKGLEFPTVFVVGLEENIFPSPLSAASLRELEEERRLLYVAITRAEKHCILTNAKNRWRYGKMEFDNPSRFIDEIDGKLIDSQDEAGGSLFGSMSESRLGSRSGSRFGSRADSMSDQPEWARAQRPRRPWEDAEQPRYSSRYQNSKPVASQFVADPKPSLFDDEPETSRTSGRSSVSGRSSLSEGNFKSVRALNAAKRYMETHSSHPASRGTGSSAASVSSSTASSAGSSSCGLQEGMKIEHQRFGRGTVLKIEGTGENTKATVEFVHSGTKQLLLKYAKFTVVD</sequence>
<feature type="compositionally biased region" description="Low complexity" evidence="13">
    <location>
        <begin position="671"/>
        <end position="691"/>
    </location>
</feature>